<evidence type="ECO:0000313" key="1">
    <source>
        <dbReference type="EMBL" id="QVK22002.1"/>
    </source>
</evidence>
<name>A0ABX8DDJ5_9GAMM</name>
<dbReference type="GO" id="GO:0016301">
    <property type="term" value="F:kinase activity"/>
    <property type="evidence" value="ECO:0007669"/>
    <property type="project" value="UniProtKB-KW"/>
</dbReference>
<keyword evidence="1" id="KW-0808">Transferase</keyword>
<evidence type="ECO:0000313" key="2">
    <source>
        <dbReference type="Proteomes" id="UP000676428"/>
    </source>
</evidence>
<dbReference type="EMBL" id="CP074572">
    <property type="protein sequence ID" value="QVK22002.1"/>
    <property type="molecule type" value="Genomic_DNA"/>
</dbReference>
<keyword evidence="1" id="KW-0418">Kinase</keyword>
<organism evidence="1 2">
    <name type="scientific">Shewanella dokdonensis</name>
    <dbReference type="NCBI Taxonomy" id="712036"/>
    <lineage>
        <taxon>Bacteria</taxon>
        <taxon>Pseudomonadati</taxon>
        <taxon>Pseudomonadota</taxon>
        <taxon>Gammaproteobacteria</taxon>
        <taxon>Alteromonadales</taxon>
        <taxon>Shewanellaceae</taxon>
        <taxon>Shewanella</taxon>
    </lineage>
</organism>
<dbReference type="Proteomes" id="UP000676428">
    <property type="component" value="Chromosome"/>
</dbReference>
<reference evidence="1 2" key="1">
    <citation type="journal article" date="2012" name="Int. J. Syst. Evol. Microbiol.">
        <title>Shewanella dokdonensis sp. nov., isolated from seawater.</title>
        <authorList>
            <person name="Sung H.R."/>
            <person name="Yoon J.H."/>
            <person name="Ghim S.Y."/>
        </authorList>
    </citation>
    <scope>NUCLEOTIDE SEQUENCE [LARGE SCALE GENOMIC DNA]</scope>
    <source>
        <strain evidence="1 2">DSM 23626</strain>
    </source>
</reference>
<proteinExistence type="predicted"/>
<sequence>MAIVKAVTQLHGATVTASNKTTGGACFTLQFASELHA</sequence>
<accession>A0ABX8DDJ5</accession>
<gene>
    <name evidence="1" type="ORF">KHX94_10950</name>
</gene>
<protein>
    <submittedName>
        <fullName evidence="1">Sensor histidine kinase</fullName>
    </submittedName>
</protein>
<keyword evidence="2" id="KW-1185">Reference proteome</keyword>